<dbReference type="Pfam" id="PF22936">
    <property type="entry name" value="Pol_BBD"/>
    <property type="match status" value="1"/>
</dbReference>
<dbReference type="GO" id="GO:0016788">
    <property type="term" value="F:hydrolase activity, acting on ester bonds"/>
    <property type="evidence" value="ECO:0007669"/>
    <property type="project" value="InterPro"/>
</dbReference>
<dbReference type="AlphaFoldDB" id="A0A6A2YQW7"/>
<dbReference type="SUPFAM" id="SSF53098">
    <property type="entry name" value="Ribonuclease H-like"/>
    <property type="match status" value="1"/>
</dbReference>
<feature type="domain" description="Reverse transcriptase Ty1/copia-type" evidence="3">
    <location>
        <begin position="485"/>
        <end position="636"/>
    </location>
</feature>
<dbReference type="CDD" id="cd09272">
    <property type="entry name" value="RNase_HI_RT_Ty1"/>
    <property type="match status" value="1"/>
</dbReference>
<evidence type="ECO:0000256" key="2">
    <source>
        <dbReference type="ARBA" id="ARBA00022750"/>
    </source>
</evidence>
<dbReference type="Proteomes" id="UP000436088">
    <property type="component" value="Unassembled WGS sequence"/>
</dbReference>
<evidence type="ECO:0000259" key="6">
    <source>
        <dbReference type="Pfam" id="PF25597"/>
    </source>
</evidence>
<keyword evidence="2" id="KW-0378">Hydrolase</keyword>
<gene>
    <name evidence="7" type="ORF">F3Y22_tig00111311pilonHSYRG00270</name>
</gene>
<dbReference type="InterPro" id="IPR013103">
    <property type="entry name" value="RVT_2"/>
</dbReference>
<keyword evidence="2" id="KW-0645">Protease</keyword>
<evidence type="ECO:0000259" key="4">
    <source>
        <dbReference type="Pfam" id="PF13976"/>
    </source>
</evidence>
<accession>A0A6A2YQW7</accession>
<dbReference type="SUPFAM" id="SSF56672">
    <property type="entry name" value="DNA/RNA polymerases"/>
    <property type="match status" value="1"/>
</dbReference>
<evidence type="ECO:0000259" key="5">
    <source>
        <dbReference type="Pfam" id="PF22936"/>
    </source>
</evidence>
<feature type="domain" description="GAG-pre-integrase" evidence="4">
    <location>
        <begin position="239"/>
        <end position="285"/>
    </location>
</feature>
<name>A0A6A2YQW7_HIBSY</name>
<dbReference type="Pfam" id="PF13976">
    <property type="entry name" value="gag_pre-integrs"/>
    <property type="match status" value="1"/>
</dbReference>
<protein>
    <submittedName>
        <fullName evidence="7">GDSL esterase/lipase</fullName>
    </submittedName>
</protein>
<dbReference type="InterPro" id="IPR036514">
    <property type="entry name" value="SGNH_hydro_sf"/>
</dbReference>
<evidence type="ECO:0000313" key="8">
    <source>
        <dbReference type="Proteomes" id="UP000436088"/>
    </source>
</evidence>
<dbReference type="Gene3D" id="3.40.50.1110">
    <property type="entry name" value="SGNH hydrolase"/>
    <property type="match status" value="1"/>
</dbReference>
<sequence length="980" mass="111738">MEDDIKTSVRNAVTNVRFVVEIFYGTGHFGMWQSEVLDAIFQQGLDIAIEGEKPNGVEEKEWKKALEVKFLKKSGQNKLYMKKRLFRFNYVLEEYLALMLMGSLLDEFEYLKTTLLNGKVDVSLNSDFAFTATPSTSCSSSWLLDSACSQHMTHNREWFFDFKELKGGIIYTANNSPLDTLGIGSIHLRNQDGSIRTLIGIHYVPDLMRNLISMGTLESKGLEVREKDGIIRIISGALESEATRLWHMRLGHVGEKSLKLLIDQGLLKGARACKLDFCEHCIKGKKTRVKFGTAIHDTKGCFLKWKKTVETQTDRKIKRLRTDNGREYKNDLFLKVCEEKGKEFWARALVYACHLFNCLPSTAIGGKTPLGKWFGEPATDYDSLHVFGSTVYYHVKESKLDPKAKKVIFIGITSGVKGYRLWCPETKKIIFSRDVTFDESTMLRKMTSEKLEQIDGTPKQVEFEVSKIVPASKETDVDSPMVEKESDEEEPDGFKVTEKEKMVCKLEKLLYGLKQSPRQWYKRFDKFMIGQKYTRSKYDHCVYLRKLQDGSYIYLLLYIDDILIASRSQTKITKLKTQLNREFEKKDLGEAKKILGMEISRDKKLGRFCLSHKEYLRKVQKRFGMTEKSKPVSTPLAPHFKLGASMSPKDDEEREYMSKVLYASVVGSLMYAMVCTRPDISQDKQDGQCVVGYCDSDYAGDLDERRSTIGYLFTFAKASISWKSTLQSTVALSTTEVEYMAVTEAVKEAIWLQGLLGELGMEQKHIKVHCDSQIAIHLARNQVYHARTKHIDFRYHFVREILEEGESLNTVYLTPYLNSLGPNFTNGANFAIIGSSTLPRYVPFSLHDQVSQFLRFRSRSPALMLNGYKDLVGDGDFENALYTIDIGQNDLAASFDSLTCSQVIDKIPSFITEIKYAIWGIYEKGGKNFWVHNTGALGCLPQKLASFARNASELDEHGCLLPLNNAAKAFMHSFRLYVNN</sequence>
<dbReference type="PANTHER" id="PTHR11439">
    <property type="entry name" value="GAG-POL-RELATED RETROTRANSPOSON"/>
    <property type="match status" value="1"/>
</dbReference>
<evidence type="ECO:0000256" key="1">
    <source>
        <dbReference type="ARBA" id="ARBA00008668"/>
    </source>
</evidence>
<dbReference type="EMBL" id="VEPZ02001303">
    <property type="protein sequence ID" value="KAE8681667.1"/>
    <property type="molecule type" value="Genomic_DNA"/>
</dbReference>
<comment type="caution">
    <text evidence="7">The sequence shown here is derived from an EMBL/GenBank/DDBJ whole genome shotgun (WGS) entry which is preliminary data.</text>
</comment>
<dbReference type="GO" id="GO:0004190">
    <property type="term" value="F:aspartic-type endopeptidase activity"/>
    <property type="evidence" value="ECO:0007669"/>
    <property type="project" value="UniProtKB-KW"/>
</dbReference>
<dbReference type="Pfam" id="PF25597">
    <property type="entry name" value="SH3_retrovirus"/>
    <property type="match status" value="1"/>
</dbReference>
<keyword evidence="8" id="KW-1185">Reference proteome</keyword>
<dbReference type="InterPro" id="IPR043502">
    <property type="entry name" value="DNA/RNA_pol_sf"/>
</dbReference>
<reference evidence="7" key="1">
    <citation type="submission" date="2019-09" db="EMBL/GenBank/DDBJ databases">
        <title>Draft genome information of white flower Hibiscus syriacus.</title>
        <authorList>
            <person name="Kim Y.-M."/>
        </authorList>
    </citation>
    <scope>NUCLEOTIDE SEQUENCE [LARGE SCALE GENOMIC DNA]</scope>
    <source>
        <strain evidence="7">YM2019G1</strain>
    </source>
</reference>
<comment type="similarity">
    <text evidence="1">Belongs to the 'GDSL' lipolytic enzyme family.</text>
</comment>
<proteinExistence type="inferred from homology"/>
<dbReference type="InterPro" id="IPR012337">
    <property type="entry name" value="RNaseH-like_sf"/>
</dbReference>
<dbReference type="InterPro" id="IPR054722">
    <property type="entry name" value="PolX-like_BBD"/>
</dbReference>
<dbReference type="InterPro" id="IPR025724">
    <property type="entry name" value="GAG-pre-integrase_dom"/>
</dbReference>
<dbReference type="Pfam" id="PF07727">
    <property type="entry name" value="RVT_2"/>
    <property type="match status" value="1"/>
</dbReference>
<dbReference type="InterPro" id="IPR057670">
    <property type="entry name" value="SH3_retrovirus"/>
</dbReference>
<feature type="domain" description="Retroviral polymerase SH3-like" evidence="6">
    <location>
        <begin position="389"/>
        <end position="447"/>
    </location>
</feature>
<dbReference type="Pfam" id="PF00657">
    <property type="entry name" value="Lipase_GDSL"/>
    <property type="match status" value="1"/>
</dbReference>
<organism evidence="7 8">
    <name type="scientific">Hibiscus syriacus</name>
    <name type="common">Rose of Sharon</name>
    <dbReference type="NCBI Taxonomy" id="106335"/>
    <lineage>
        <taxon>Eukaryota</taxon>
        <taxon>Viridiplantae</taxon>
        <taxon>Streptophyta</taxon>
        <taxon>Embryophyta</taxon>
        <taxon>Tracheophyta</taxon>
        <taxon>Spermatophyta</taxon>
        <taxon>Magnoliopsida</taxon>
        <taxon>eudicotyledons</taxon>
        <taxon>Gunneridae</taxon>
        <taxon>Pentapetalae</taxon>
        <taxon>rosids</taxon>
        <taxon>malvids</taxon>
        <taxon>Malvales</taxon>
        <taxon>Malvaceae</taxon>
        <taxon>Malvoideae</taxon>
        <taxon>Hibiscus</taxon>
    </lineage>
</organism>
<keyword evidence="2" id="KW-0064">Aspartyl protease</keyword>
<dbReference type="InterPro" id="IPR001087">
    <property type="entry name" value="GDSL"/>
</dbReference>
<evidence type="ECO:0000313" key="7">
    <source>
        <dbReference type="EMBL" id="KAE8681667.1"/>
    </source>
</evidence>
<feature type="domain" description="Retrovirus-related Pol polyprotein from transposon TNT 1-94-like beta-barrel" evidence="5">
    <location>
        <begin position="142"/>
        <end position="221"/>
    </location>
</feature>
<evidence type="ECO:0000259" key="3">
    <source>
        <dbReference type="Pfam" id="PF07727"/>
    </source>
</evidence>